<name>A0ACB7XLJ7_9ERIC</name>
<sequence>MAISSKTPATIFILLFVAAAATTTTTVAEVENLGQSREQRCRQQELNACQQYLRESTRITRREVLLNQSGWREQFPICCQQLEQLEEQCRCEGLRRVFRQQQQRGELWGLEMQEMMETAESLPSLCRISPLWCDIRSLLLSF</sequence>
<organism evidence="1 2">
    <name type="scientific">Vaccinium darrowii</name>
    <dbReference type="NCBI Taxonomy" id="229202"/>
    <lineage>
        <taxon>Eukaryota</taxon>
        <taxon>Viridiplantae</taxon>
        <taxon>Streptophyta</taxon>
        <taxon>Embryophyta</taxon>
        <taxon>Tracheophyta</taxon>
        <taxon>Spermatophyta</taxon>
        <taxon>Magnoliopsida</taxon>
        <taxon>eudicotyledons</taxon>
        <taxon>Gunneridae</taxon>
        <taxon>Pentapetalae</taxon>
        <taxon>asterids</taxon>
        <taxon>Ericales</taxon>
        <taxon>Ericaceae</taxon>
        <taxon>Vaccinioideae</taxon>
        <taxon>Vaccinieae</taxon>
        <taxon>Vaccinium</taxon>
    </lineage>
</organism>
<evidence type="ECO:0000313" key="1">
    <source>
        <dbReference type="EMBL" id="KAH7841555.1"/>
    </source>
</evidence>
<dbReference type="Proteomes" id="UP000828048">
    <property type="component" value="Chromosome 10"/>
</dbReference>
<dbReference type="EMBL" id="CM037160">
    <property type="protein sequence ID" value="KAH7841555.1"/>
    <property type="molecule type" value="Genomic_DNA"/>
</dbReference>
<reference evidence="1 2" key="1">
    <citation type="journal article" date="2021" name="Hortic Res">
        <title>High-quality reference genome and annotation aids understanding of berry development for evergreen blueberry (Vaccinium darrowii).</title>
        <authorList>
            <person name="Yu J."/>
            <person name="Hulse-Kemp A.M."/>
            <person name="Babiker E."/>
            <person name="Staton M."/>
        </authorList>
    </citation>
    <scope>NUCLEOTIDE SEQUENCE [LARGE SCALE GENOMIC DNA]</scope>
    <source>
        <strain evidence="2">cv. NJ 8807/NJ 8810</strain>
        <tissue evidence="1">Young leaf</tissue>
    </source>
</reference>
<keyword evidence="2" id="KW-1185">Reference proteome</keyword>
<evidence type="ECO:0000313" key="2">
    <source>
        <dbReference type="Proteomes" id="UP000828048"/>
    </source>
</evidence>
<accession>A0ACB7XLJ7</accession>
<proteinExistence type="predicted"/>
<protein>
    <submittedName>
        <fullName evidence="1">Uncharacterized protein</fullName>
    </submittedName>
</protein>
<gene>
    <name evidence="1" type="ORF">Vadar_031408</name>
</gene>
<comment type="caution">
    <text evidence="1">The sequence shown here is derived from an EMBL/GenBank/DDBJ whole genome shotgun (WGS) entry which is preliminary data.</text>
</comment>